<dbReference type="Pfam" id="PF02518">
    <property type="entry name" value="HATPase_c"/>
    <property type="match status" value="1"/>
</dbReference>
<evidence type="ECO:0000256" key="3">
    <source>
        <dbReference type="ARBA" id="ARBA00022553"/>
    </source>
</evidence>
<evidence type="ECO:0000259" key="5">
    <source>
        <dbReference type="PROSITE" id="PS50109"/>
    </source>
</evidence>
<feature type="domain" description="Response regulatory" evidence="6">
    <location>
        <begin position="13"/>
        <end position="131"/>
    </location>
</feature>
<keyword evidence="7" id="KW-0808">Transferase</keyword>
<evidence type="ECO:0000256" key="4">
    <source>
        <dbReference type="PROSITE-ProRule" id="PRU00169"/>
    </source>
</evidence>
<dbReference type="PROSITE" id="PS50110">
    <property type="entry name" value="RESPONSE_REGULATORY"/>
    <property type="match status" value="1"/>
</dbReference>
<dbReference type="InterPro" id="IPR003661">
    <property type="entry name" value="HisK_dim/P_dom"/>
</dbReference>
<evidence type="ECO:0000256" key="2">
    <source>
        <dbReference type="ARBA" id="ARBA00012438"/>
    </source>
</evidence>
<comment type="catalytic activity">
    <reaction evidence="1">
        <text>ATP + protein L-histidine = ADP + protein N-phospho-L-histidine.</text>
        <dbReference type="EC" id="2.7.13.3"/>
    </reaction>
</comment>
<dbReference type="PANTHER" id="PTHR43547:SF2">
    <property type="entry name" value="HYBRID SIGNAL TRANSDUCTION HISTIDINE KINASE C"/>
    <property type="match status" value="1"/>
</dbReference>
<dbReference type="SUPFAM" id="SSF52172">
    <property type="entry name" value="CheY-like"/>
    <property type="match status" value="1"/>
</dbReference>
<evidence type="ECO:0000256" key="1">
    <source>
        <dbReference type="ARBA" id="ARBA00000085"/>
    </source>
</evidence>
<dbReference type="Gene3D" id="1.10.287.130">
    <property type="match status" value="1"/>
</dbReference>
<dbReference type="OrthoDB" id="9766459at2"/>
<dbReference type="GO" id="GO:0000155">
    <property type="term" value="F:phosphorelay sensor kinase activity"/>
    <property type="evidence" value="ECO:0007669"/>
    <property type="project" value="InterPro"/>
</dbReference>
<dbReference type="PROSITE" id="PS50109">
    <property type="entry name" value="HIS_KIN"/>
    <property type="match status" value="1"/>
</dbReference>
<dbReference type="InterPro" id="IPR001789">
    <property type="entry name" value="Sig_transdc_resp-reg_receiver"/>
</dbReference>
<dbReference type="SUPFAM" id="SSF55874">
    <property type="entry name" value="ATPase domain of HSP90 chaperone/DNA topoisomerase II/histidine kinase"/>
    <property type="match status" value="1"/>
</dbReference>
<dbReference type="CDD" id="cd00082">
    <property type="entry name" value="HisKA"/>
    <property type="match status" value="1"/>
</dbReference>
<dbReference type="Gene3D" id="3.40.50.2300">
    <property type="match status" value="1"/>
</dbReference>
<feature type="domain" description="Histidine kinase" evidence="5">
    <location>
        <begin position="160"/>
        <end position="371"/>
    </location>
</feature>
<dbReference type="InterPro" id="IPR011006">
    <property type="entry name" value="CheY-like_superfamily"/>
</dbReference>
<gene>
    <name evidence="7" type="ORF">CWM47_30165</name>
</gene>
<dbReference type="InterPro" id="IPR036097">
    <property type="entry name" value="HisK_dim/P_sf"/>
</dbReference>
<dbReference type="Pfam" id="PF00072">
    <property type="entry name" value="Response_reg"/>
    <property type="match status" value="1"/>
</dbReference>
<protein>
    <recommendedName>
        <fullName evidence="2">histidine kinase</fullName>
        <ecNumber evidence="2">2.7.13.3</ecNumber>
    </recommendedName>
</protein>
<dbReference type="Proteomes" id="UP000232883">
    <property type="component" value="Chromosome"/>
</dbReference>
<dbReference type="RefSeq" id="WP_100992289.1">
    <property type="nucleotide sequence ID" value="NZ_CP025096.1"/>
</dbReference>
<evidence type="ECO:0000313" key="8">
    <source>
        <dbReference type="Proteomes" id="UP000232883"/>
    </source>
</evidence>
<keyword evidence="3 4" id="KW-0597">Phosphoprotein</keyword>
<dbReference type="Gene3D" id="3.30.565.10">
    <property type="entry name" value="Histidine kinase-like ATPase, C-terminal domain"/>
    <property type="match status" value="1"/>
</dbReference>
<accession>A0A2K8Z765</accession>
<dbReference type="InterPro" id="IPR005467">
    <property type="entry name" value="His_kinase_dom"/>
</dbReference>
<feature type="modified residue" description="4-aspartylphosphate" evidence="4">
    <location>
        <position position="63"/>
    </location>
</feature>
<name>A0A2K8Z765_9BACT</name>
<dbReference type="PRINTS" id="PR00344">
    <property type="entry name" value="BCTRLSENSOR"/>
</dbReference>
<dbReference type="InterPro" id="IPR003594">
    <property type="entry name" value="HATPase_dom"/>
</dbReference>
<dbReference type="AlphaFoldDB" id="A0A2K8Z765"/>
<dbReference type="InterPro" id="IPR004358">
    <property type="entry name" value="Sig_transdc_His_kin-like_C"/>
</dbReference>
<sequence>MMLTSTNQSSPFTILLVDDRAENLLVLEELLDNGKRQFIKAASGNEALKQALKNDHIGLIMLDVQMPDMDGFEVAKFLKTNPKTRDISIIFVTAISKEEQYVMKGFEEGAVDYLAKPLDSNVTRAKVNVFEQLWRYQQALKQSAGELATINKQLEKFVYMVAHDLKSPLTGLLTQLHFVEAMNDSGPVAQAELADYVGDLKDAGYHLSTMISTILDYSRQSIDQQSVEEVAVAELLSQTVQLLFPPKHINIQVIEPLPVLSTKKIKLQQVFQNLLSNAIKYNDKAQGLIDIGCTDKGKFVEFFVRDNGPGMTQEQQDKLFRLFQPGGHSQRESSTGVGLNILKMLVEEQGGALRVVTSPGAGCMVSFDWRK</sequence>
<dbReference type="EMBL" id="CP025096">
    <property type="protein sequence ID" value="AUD05736.1"/>
    <property type="molecule type" value="Genomic_DNA"/>
</dbReference>
<organism evidence="7 8">
    <name type="scientific">Spirosoma pollinicola</name>
    <dbReference type="NCBI Taxonomy" id="2057025"/>
    <lineage>
        <taxon>Bacteria</taxon>
        <taxon>Pseudomonadati</taxon>
        <taxon>Bacteroidota</taxon>
        <taxon>Cytophagia</taxon>
        <taxon>Cytophagales</taxon>
        <taxon>Cytophagaceae</taxon>
        <taxon>Spirosoma</taxon>
    </lineage>
</organism>
<keyword evidence="7" id="KW-0418">Kinase</keyword>
<reference evidence="7 8" key="1">
    <citation type="submission" date="2017-11" db="EMBL/GenBank/DDBJ databases">
        <title>Taxonomic description and genome sequences of Spirosoma HA7 sp. nov., isolated from pollen microhabitat of Corylus avellana.</title>
        <authorList>
            <person name="Ambika Manirajan B."/>
            <person name="Suarez C."/>
            <person name="Ratering S."/>
            <person name="Geissler-Plaum R."/>
            <person name="Cardinale M."/>
            <person name="Sylvia S."/>
        </authorList>
    </citation>
    <scope>NUCLEOTIDE SEQUENCE [LARGE SCALE GENOMIC DNA]</scope>
    <source>
        <strain evidence="7 8">HA7</strain>
    </source>
</reference>
<proteinExistence type="predicted"/>
<evidence type="ECO:0000313" key="7">
    <source>
        <dbReference type="EMBL" id="AUD05736.1"/>
    </source>
</evidence>
<dbReference type="SUPFAM" id="SSF47384">
    <property type="entry name" value="Homodimeric domain of signal transducing histidine kinase"/>
    <property type="match status" value="1"/>
</dbReference>
<dbReference type="EC" id="2.7.13.3" evidence="2"/>
<dbReference type="SMART" id="SM00388">
    <property type="entry name" value="HisKA"/>
    <property type="match status" value="1"/>
</dbReference>
<dbReference type="InterPro" id="IPR036890">
    <property type="entry name" value="HATPase_C_sf"/>
</dbReference>
<dbReference type="Pfam" id="PF00512">
    <property type="entry name" value="HisKA"/>
    <property type="match status" value="1"/>
</dbReference>
<dbReference type="KEGG" id="spir:CWM47_30165"/>
<evidence type="ECO:0000259" key="6">
    <source>
        <dbReference type="PROSITE" id="PS50110"/>
    </source>
</evidence>
<dbReference type="SMART" id="SM00387">
    <property type="entry name" value="HATPase_c"/>
    <property type="match status" value="1"/>
</dbReference>
<keyword evidence="8" id="KW-1185">Reference proteome</keyword>
<dbReference type="PANTHER" id="PTHR43547">
    <property type="entry name" value="TWO-COMPONENT HISTIDINE KINASE"/>
    <property type="match status" value="1"/>
</dbReference>
<dbReference type="SMART" id="SM00448">
    <property type="entry name" value="REC"/>
    <property type="match status" value="1"/>
</dbReference>